<feature type="transmembrane region" description="Helical" evidence="1">
    <location>
        <begin position="12"/>
        <end position="30"/>
    </location>
</feature>
<gene>
    <name evidence="2" type="ORF">BG61_41855</name>
</gene>
<protein>
    <submittedName>
        <fullName evidence="2">Uncharacterized protein</fullName>
    </submittedName>
</protein>
<feature type="transmembrane region" description="Helical" evidence="1">
    <location>
        <begin position="36"/>
        <end position="52"/>
    </location>
</feature>
<keyword evidence="1" id="KW-0812">Transmembrane</keyword>
<organism evidence="2 3">
    <name type="scientific">Caballeronia glathei</name>
    <dbReference type="NCBI Taxonomy" id="60547"/>
    <lineage>
        <taxon>Bacteria</taxon>
        <taxon>Pseudomonadati</taxon>
        <taxon>Pseudomonadota</taxon>
        <taxon>Betaproteobacteria</taxon>
        <taxon>Burkholderiales</taxon>
        <taxon>Burkholderiaceae</taxon>
        <taxon>Caballeronia</taxon>
    </lineage>
</organism>
<proteinExistence type="predicted"/>
<sequence length="83" mass="8745">MRTGPRHSVSKKLSHEAIIATFVGLIVAISVWEGQLLGLLVILTVGLLGGLLSKRIGFNTGVQFVGYYTAVLTVPALLKLIGG</sequence>
<evidence type="ECO:0000313" key="3">
    <source>
        <dbReference type="Proteomes" id="UP000027466"/>
    </source>
</evidence>
<evidence type="ECO:0000313" key="2">
    <source>
        <dbReference type="EMBL" id="KDR38255.1"/>
    </source>
</evidence>
<keyword evidence="3" id="KW-1185">Reference proteome</keyword>
<feature type="transmembrane region" description="Helical" evidence="1">
    <location>
        <begin position="64"/>
        <end position="82"/>
    </location>
</feature>
<keyword evidence="1" id="KW-0472">Membrane</keyword>
<dbReference type="AlphaFoldDB" id="A0A069PCA6"/>
<accession>A0A069PCA6</accession>
<dbReference type="EMBL" id="JFHC01000099">
    <property type="protein sequence ID" value="KDR38255.1"/>
    <property type="molecule type" value="Genomic_DNA"/>
</dbReference>
<comment type="caution">
    <text evidence="2">The sequence shown here is derived from an EMBL/GenBank/DDBJ whole genome shotgun (WGS) entry which is preliminary data.</text>
</comment>
<keyword evidence="1" id="KW-1133">Transmembrane helix</keyword>
<reference evidence="2 3" key="1">
    <citation type="submission" date="2014-03" db="EMBL/GenBank/DDBJ databases">
        <title>Draft Genome Sequences of Four Burkholderia Strains.</title>
        <authorList>
            <person name="Liu X.Y."/>
            <person name="Li C.X."/>
            <person name="Xu J.H."/>
        </authorList>
    </citation>
    <scope>NUCLEOTIDE SEQUENCE [LARGE SCALE GENOMIC DNA]</scope>
    <source>
        <strain evidence="2 3">DSM 50014</strain>
    </source>
</reference>
<evidence type="ECO:0000256" key="1">
    <source>
        <dbReference type="SAM" id="Phobius"/>
    </source>
</evidence>
<dbReference type="Proteomes" id="UP000027466">
    <property type="component" value="Unassembled WGS sequence"/>
</dbReference>
<name>A0A069PCA6_9BURK</name>